<name>M1DJK8_SOLTU</name>
<reference evidence="2" key="2">
    <citation type="submission" date="2015-06" db="UniProtKB">
        <authorList>
            <consortium name="EnsemblPlants"/>
        </authorList>
    </citation>
    <scope>IDENTIFICATION</scope>
    <source>
        <strain evidence="2">DM1-3 516 R44</strain>
    </source>
</reference>
<dbReference type="PaxDb" id="4113-PGSC0003DMT400090076"/>
<dbReference type="Proteomes" id="UP000011115">
    <property type="component" value="Unassembled WGS sequence"/>
</dbReference>
<accession>M1DJK8</accession>
<proteinExistence type="predicted"/>
<dbReference type="HOGENOM" id="CLU_2659354_0_0_1"/>
<sequence length="76" mass="8823">MTLRVLLIERYVCAIPMSNEGKRARQGHYQEKMSEKAEEDEEKQGWYSPKPLGESPSGPLARQTFQQASPWTRPTW</sequence>
<dbReference type="Gramene" id="PGSC0003DMT400090076">
    <property type="protein sequence ID" value="PGSC0003DMT400090076"/>
    <property type="gene ID" value="PGSC0003DMG400039647"/>
</dbReference>
<evidence type="ECO:0000256" key="1">
    <source>
        <dbReference type="SAM" id="MobiDB-lite"/>
    </source>
</evidence>
<evidence type="ECO:0000313" key="3">
    <source>
        <dbReference type="Proteomes" id="UP000011115"/>
    </source>
</evidence>
<protein>
    <submittedName>
        <fullName evidence="2">Uncharacterized protein</fullName>
    </submittedName>
</protein>
<dbReference type="EnsemblPlants" id="PGSC0003DMT400090076">
    <property type="protein sequence ID" value="PGSC0003DMT400090076"/>
    <property type="gene ID" value="PGSC0003DMG400039647"/>
</dbReference>
<reference evidence="3" key="1">
    <citation type="journal article" date="2011" name="Nature">
        <title>Genome sequence and analysis of the tuber crop potato.</title>
        <authorList>
            <consortium name="The Potato Genome Sequencing Consortium"/>
        </authorList>
    </citation>
    <scope>NUCLEOTIDE SEQUENCE [LARGE SCALE GENOMIC DNA]</scope>
    <source>
        <strain evidence="3">cv. DM1-3 516 R44</strain>
    </source>
</reference>
<dbReference type="InParanoid" id="M1DJK8"/>
<feature type="region of interest" description="Disordered" evidence="1">
    <location>
        <begin position="22"/>
        <end position="76"/>
    </location>
</feature>
<organism evidence="2 3">
    <name type="scientific">Solanum tuberosum</name>
    <name type="common">Potato</name>
    <dbReference type="NCBI Taxonomy" id="4113"/>
    <lineage>
        <taxon>Eukaryota</taxon>
        <taxon>Viridiplantae</taxon>
        <taxon>Streptophyta</taxon>
        <taxon>Embryophyta</taxon>
        <taxon>Tracheophyta</taxon>
        <taxon>Spermatophyta</taxon>
        <taxon>Magnoliopsida</taxon>
        <taxon>eudicotyledons</taxon>
        <taxon>Gunneridae</taxon>
        <taxon>Pentapetalae</taxon>
        <taxon>asterids</taxon>
        <taxon>lamiids</taxon>
        <taxon>Solanales</taxon>
        <taxon>Solanaceae</taxon>
        <taxon>Solanoideae</taxon>
        <taxon>Solaneae</taxon>
        <taxon>Solanum</taxon>
    </lineage>
</organism>
<feature type="compositionally biased region" description="Polar residues" evidence="1">
    <location>
        <begin position="63"/>
        <end position="76"/>
    </location>
</feature>
<dbReference type="AlphaFoldDB" id="M1DJK8"/>
<keyword evidence="3" id="KW-1185">Reference proteome</keyword>
<evidence type="ECO:0000313" key="2">
    <source>
        <dbReference type="EnsemblPlants" id="PGSC0003DMT400090076"/>
    </source>
</evidence>
<feature type="compositionally biased region" description="Basic and acidic residues" evidence="1">
    <location>
        <begin position="22"/>
        <end position="36"/>
    </location>
</feature>